<dbReference type="Proteomes" id="UP000595692">
    <property type="component" value="Segment"/>
</dbReference>
<organism evidence="1 2">
    <name type="scientific">Pseudomonas phage Bertil</name>
    <dbReference type="NCBI Taxonomy" id="2801385"/>
    <lineage>
        <taxon>Viruses</taxon>
        <taxon>Duplodnaviria</taxon>
        <taxon>Heunggongvirae</taxon>
        <taxon>Uroviricota</taxon>
        <taxon>Caudoviricetes</taxon>
        <taxon>Autographivirales</taxon>
        <taxon>Autoscriptoviridae</taxon>
        <taxon>Bertilvirus</taxon>
        <taxon>Bertilvirus bertil</taxon>
    </lineage>
</organism>
<dbReference type="EMBL" id="MW286266">
    <property type="protein sequence ID" value="QQO90785.1"/>
    <property type="molecule type" value="Genomic_DNA"/>
</dbReference>
<protein>
    <submittedName>
        <fullName evidence="1">Uncharacterized protein</fullName>
    </submittedName>
</protein>
<accession>A0A7T8EQJ5</accession>
<name>A0A7T8EQJ5_9CAUD</name>
<evidence type="ECO:0000313" key="2">
    <source>
        <dbReference type="Proteomes" id="UP000595692"/>
    </source>
</evidence>
<proteinExistence type="predicted"/>
<keyword evidence="2" id="KW-1185">Reference proteome</keyword>
<evidence type="ECO:0000313" key="1">
    <source>
        <dbReference type="EMBL" id="QQO90785.1"/>
    </source>
</evidence>
<reference evidence="1 2" key="1">
    <citation type="submission" date="2020-11" db="EMBL/GenBank/DDBJ databases">
        <authorList>
            <person name="Joergensen J.B."/>
            <person name="Djurhuus A.M."/>
            <person name="Carstens A.B."/>
            <person name="Kot W."/>
            <person name="Neve H."/>
            <person name="Morris C.E."/>
            <person name="Hansen L.H."/>
        </authorList>
    </citation>
    <scope>NUCLEOTIDE SEQUENCE [LARGE SCALE GENOMIC DNA]</scope>
</reference>
<sequence length="73" mass="8338">MSYFKNQIKTHVLLIIRQGGEHSRYYKQRWVQAVRTGKTTEGYAEWVATQVTDELYEVANGTQLTTPAPAPLP</sequence>